<name>M5S4W1_9BACT</name>
<evidence type="ECO:0000256" key="2">
    <source>
        <dbReference type="SAM" id="Phobius"/>
    </source>
</evidence>
<feature type="compositionally biased region" description="Polar residues" evidence="1">
    <location>
        <begin position="13"/>
        <end position="27"/>
    </location>
</feature>
<evidence type="ECO:0000313" key="4">
    <source>
        <dbReference type="EMBL" id="EMI26668.1"/>
    </source>
</evidence>
<evidence type="ECO:0000256" key="1">
    <source>
        <dbReference type="SAM" id="MobiDB-lite"/>
    </source>
</evidence>
<feature type="transmembrane region" description="Helical" evidence="2">
    <location>
        <begin position="120"/>
        <end position="143"/>
    </location>
</feature>
<feature type="domain" description="YcxB-like C-terminal" evidence="3">
    <location>
        <begin position="162"/>
        <end position="222"/>
    </location>
</feature>
<feature type="region of interest" description="Disordered" evidence="1">
    <location>
        <begin position="1"/>
        <end position="27"/>
    </location>
</feature>
<dbReference type="Pfam" id="PF14317">
    <property type="entry name" value="YcxB"/>
    <property type="match status" value="1"/>
</dbReference>
<evidence type="ECO:0000313" key="5">
    <source>
        <dbReference type="Proteomes" id="UP000011996"/>
    </source>
</evidence>
<accession>M5S4W1</accession>
<organism evidence="4 5">
    <name type="scientific">Rhodopirellula europaea SH398</name>
    <dbReference type="NCBI Taxonomy" id="1263868"/>
    <lineage>
        <taxon>Bacteria</taxon>
        <taxon>Pseudomonadati</taxon>
        <taxon>Planctomycetota</taxon>
        <taxon>Planctomycetia</taxon>
        <taxon>Pirellulales</taxon>
        <taxon>Pirellulaceae</taxon>
        <taxon>Rhodopirellula</taxon>
    </lineage>
</organism>
<dbReference type="EMBL" id="ANOF01000087">
    <property type="protein sequence ID" value="EMI26668.1"/>
    <property type="molecule type" value="Genomic_DNA"/>
</dbReference>
<dbReference type="AlphaFoldDB" id="M5S4W1"/>
<keyword evidence="2" id="KW-0472">Membrane</keyword>
<gene>
    <name evidence="4" type="ORF">RESH_02785</name>
</gene>
<dbReference type="STRING" id="1263868.RESH_02785"/>
<keyword evidence="2" id="KW-1133">Transmembrane helix</keyword>
<evidence type="ECO:0000259" key="3">
    <source>
        <dbReference type="Pfam" id="PF14317"/>
    </source>
</evidence>
<dbReference type="Proteomes" id="UP000011996">
    <property type="component" value="Unassembled WGS sequence"/>
</dbReference>
<reference evidence="4 5" key="1">
    <citation type="journal article" date="2013" name="Mar. Genomics">
        <title>Expression of sulfatases in Rhodopirellula baltica and the diversity of sulfatases in the genus Rhodopirellula.</title>
        <authorList>
            <person name="Wegner C.E."/>
            <person name="Richter-Heitmann T."/>
            <person name="Klindworth A."/>
            <person name="Klockow C."/>
            <person name="Richter M."/>
            <person name="Achstetter T."/>
            <person name="Glockner F.O."/>
            <person name="Harder J."/>
        </authorList>
    </citation>
    <scope>NUCLEOTIDE SEQUENCE [LARGE SCALE GENOMIC DNA]</scope>
    <source>
        <strain evidence="4 5">SH398</strain>
    </source>
</reference>
<dbReference type="InterPro" id="IPR025588">
    <property type="entry name" value="YcxB-like_C"/>
</dbReference>
<protein>
    <submittedName>
        <fullName evidence="4">Signal peptide protein</fullName>
    </submittedName>
</protein>
<keyword evidence="2" id="KW-0812">Transmembrane</keyword>
<feature type="transmembrane region" description="Helical" evidence="2">
    <location>
        <begin position="95"/>
        <end position="114"/>
    </location>
</feature>
<sequence>MQRTLLWRHSSDQRQGSQRAGNENGKSLMSTTAIQQSMSCRILGIHHTTGRHVVVQYLVVRPRLAMNSPVTTTFTFTRDEYILAMKRHYRSALNVGRDVVAGLLAVAGGIFLVMRSSGGWTAWALLVAGVVLLSMVAYALFVLPSIIYRSQPKLKDEYSLRFAEDGIGFKTRSIDSTLQWSIYQSWLFDNDFYIMYHGKRDLSVIPRRTLSADDDLRLRQMLTAKIGPPRN</sequence>
<proteinExistence type="predicted"/>
<comment type="caution">
    <text evidence="4">The sequence shown here is derived from an EMBL/GenBank/DDBJ whole genome shotgun (WGS) entry which is preliminary data.</text>
</comment>
<dbReference type="PATRIC" id="fig|1263868.3.peg.3019"/>